<organism evidence="3 4">
    <name type="scientific">Natronococcus occultus SP4</name>
    <dbReference type="NCBI Taxonomy" id="694430"/>
    <lineage>
        <taxon>Archaea</taxon>
        <taxon>Methanobacteriati</taxon>
        <taxon>Methanobacteriota</taxon>
        <taxon>Stenosarchaea group</taxon>
        <taxon>Halobacteria</taxon>
        <taxon>Halobacteriales</taxon>
        <taxon>Natrialbaceae</taxon>
        <taxon>Natronococcus</taxon>
    </lineage>
</organism>
<dbReference type="Proteomes" id="UP000010878">
    <property type="component" value="Chromosome"/>
</dbReference>
<name>L0JYD0_9EURY</name>
<evidence type="ECO:0000256" key="1">
    <source>
        <dbReference type="SAM" id="MobiDB-lite"/>
    </source>
</evidence>
<dbReference type="InterPro" id="IPR013087">
    <property type="entry name" value="Znf_C2H2_type"/>
</dbReference>
<sequence>MPMDPRDEENVDESDPFACPVCDETFDSQQALADHGESEHEDTEIDSKQP</sequence>
<dbReference type="RefSeq" id="WP_015321210.1">
    <property type="nucleotide sequence ID" value="NC_019974.1"/>
</dbReference>
<dbReference type="EMBL" id="CP003929">
    <property type="protein sequence ID" value="AGB37766.1"/>
    <property type="molecule type" value="Genomic_DNA"/>
</dbReference>
<accession>L0JYD0</accession>
<protein>
    <recommendedName>
        <fullName evidence="2">C2H2-type domain-containing protein</fullName>
    </recommendedName>
</protein>
<dbReference type="InterPro" id="IPR036236">
    <property type="entry name" value="Znf_C2H2_sf"/>
</dbReference>
<evidence type="ECO:0000313" key="4">
    <source>
        <dbReference type="Proteomes" id="UP000010878"/>
    </source>
</evidence>
<dbReference type="PROSITE" id="PS50157">
    <property type="entry name" value="ZINC_FINGER_C2H2_2"/>
    <property type="match status" value="1"/>
</dbReference>
<dbReference type="SUPFAM" id="SSF57667">
    <property type="entry name" value="beta-beta-alpha zinc fingers"/>
    <property type="match status" value="1"/>
</dbReference>
<dbReference type="HOGENOM" id="CLU_3113165_0_0_2"/>
<dbReference type="eggNOG" id="arCOG15226">
    <property type="taxonomic scope" value="Archaea"/>
</dbReference>
<reference evidence="3 4" key="1">
    <citation type="submission" date="2012-11" db="EMBL/GenBank/DDBJ databases">
        <title>FINISHED of Natronococcus occultus SP4, DSM 3396.</title>
        <authorList>
            <consortium name="DOE Joint Genome Institute"/>
            <person name="Eisen J."/>
            <person name="Huntemann M."/>
            <person name="Wei C.-L."/>
            <person name="Han J."/>
            <person name="Detter J.C."/>
            <person name="Han C."/>
            <person name="Tapia R."/>
            <person name="Chen A."/>
            <person name="Kyrpides N."/>
            <person name="Mavromatis K."/>
            <person name="Markowitz V."/>
            <person name="Szeto E."/>
            <person name="Ivanova N."/>
            <person name="Mikhailova N."/>
            <person name="Ovchinnikova G."/>
            <person name="Pagani I."/>
            <person name="Pati A."/>
            <person name="Goodwin L."/>
            <person name="Nordberg H.P."/>
            <person name="Cantor M.N."/>
            <person name="Hua S.X."/>
            <person name="Woyke T."/>
            <person name="Eisen J."/>
            <person name="Klenk H.-P."/>
            <person name="Klenk H.-P."/>
        </authorList>
    </citation>
    <scope>NUCLEOTIDE SEQUENCE [LARGE SCALE GENOMIC DNA]</scope>
    <source>
        <strain evidence="3 4">SP4</strain>
    </source>
</reference>
<dbReference type="PROSITE" id="PS00028">
    <property type="entry name" value="ZINC_FINGER_C2H2_1"/>
    <property type="match status" value="1"/>
</dbReference>
<evidence type="ECO:0000259" key="2">
    <source>
        <dbReference type="PROSITE" id="PS50157"/>
    </source>
</evidence>
<proteinExistence type="predicted"/>
<feature type="domain" description="C2H2-type" evidence="2">
    <location>
        <begin position="17"/>
        <end position="45"/>
    </location>
</feature>
<evidence type="ECO:0000313" key="3">
    <source>
        <dbReference type="EMBL" id="AGB37766.1"/>
    </source>
</evidence>
<dbReference type="KEGG" id="nou:Natoc_1976"/>
<gene>
    <name evidence="3" type="ORF">Natoc_1976</name>
</gene>
<dbReference type="AlphaFoldDB" id="L0JYD0"/>
<keyword evidence="4" id="KW-1185">Reference proteome</keyword>
<feature type="compositionally biased region" description="Acidic residues" evidence="1">
    <location>
        <begin position="1"/>
        <end position="15"/>
    </location>
</feature>
<dbReference type="GeneID" id="43302149"/>
<feature type="region of interest" description="Disordered" evidence="1">
    <location>
        <begin position="1"/>
        <end position="50"/>
    </location>
</feature>
<dbReference type="Gene3D" id="3.30.160.60">
    <property type="entry name" value="Classic Zinc Finger"/>
    <property type="match status" value="1"/>
</dbReference>